<gene>
    <name evidence="1" type="ORF">Q8A70_02480</name>
</gene>
<accession>A0ABU0YH38</accession>
<dbReference type="InterPro" id="IPR052025">
    <property type="entry name" value="Xyloglucanase_GH74"/>
</dbReference>
<dbReference type="EMBL" id="JAUYVI010000001">
    <property type="protein sequence ID" value="MDQ7246510.1"/>
    <property type="molecule type" value="Genomic_DNA"/>
</dbReference>
<dbReference type="Gene3D" id="2.130.10.10">
    <property type="entry name" value="YVTN repeat-like/Quinoprotein amine dehydrogenase"/>
    <property type="match status" value="1"/>
</dbReference>
<dbReference type="PANTHER" id="PTHR43739:SF5">
    <property type="entry name" value="EXO-ALPHA-SIALIDASE"/>
    <property type="match status" value="1"/>
</dbReference>
<name>A0ABU0YH38_9PROT</name>
<comment type="caution">
    <text evidence="1">The sequence shown here is derived from an EMBL/GenBank/DDBJ whole genome shotgun (WGS) entry which is preliminary data.</text>
</comment>
<evidence type="ECO:0000313" key="2">
    <source>
        <dbReference type="Proteomes" id="UP001230156"/>
    </source>
</evidence>
<dbReference type="PANTHER" id="PTHR43739">
    <property type="entry name" value="XYLOGLUCANASE (EUROFUNG)"/>
    <property type="match status" value="1"/>
</dbReference>
<dbReference type="RefSeq" id="WP_379953900.1">
    <property type="nucleotide sequence ID" value="NZ_JAUYVI010000001.1"/>
</dbReference>
<sequence length="360" mass="38744">MASRMLVGSRKGLFILEPKGGAQGPEWEIARQAFLGQPVSQVLHDPRDGALYAALNLGHFGAKLHRSDDGGATWIEVAAPAFPKVEGKEDAPSLGMIWALEAAGPDMPGVIWAGTMPAGVFRSEDQGATWIQNPAFETIPGKSEWFGGGNDAPGLHSIAIHPKDSRKMVVGISCGGAWVTGDAGATWGNAAKGMWAAYMPPDQRENPAVQDPHRIVRCRDHPDTLWTQHHNAQFRSTDGAAAWSTISETFGFAVAAHPRNAETAWFVPAQKDEFRIPADGDFCVLKTEDGGKSFRRITAGLPPKPCYDLIYRHALDVDGEGRALAFGSTTGNLWASGDSGESWHVVSNHLPPIYCLKFAL</sequence>
<dbReference type="Proteomes" id="UP001230156">
    <property type="component" value="Unassembled WGS sequence"/>
</dbReference>
<dbReference type="CDD" id="cd15482">
    <property type="entry name" value="Sialidase_non-viral"/>
    <property type="match status" value="1"/>
</dbReference>
<evidence type="ECO:0000313" key="1">
    <source>
        <dbReference type="EMBL" id="MDQ7246510.1"/>
    </source>
</evidence>
<reference evidence="2" key="1">
    <citation type="submission" date="2023-08" db="EMBL/GenBank/DDBJ databases">
        <title>Rhodospirillaceae gen. nov., a novel taxon isolated from the Yangtze River Yuezi River estuary sludge.</title>
        <authorList>
            <person name="Ruan L."/>
        </authorList>
    </citation>
    <scope>NUCLEOTIDE SEQUENCE [LARGE SCALE GENOMIC DNA]</scope>
    <source>
        <strain evidence="2">R-7</strain>
    </source>
</reference>
<dbReference type="SUPFAM" id="SSF110296">
    <property type="entry name" value="Oligoxyloglucan reducing end-specific cellobiohydrolase"/>
    <property type="match status" value="1"/>
</dbReference>
<keyword evidence="2" id="KW-1185">Reference proteome</keyword>
<proteinExistence type="predicted"/>
<dbReference type="InterPro" id="IPR015943">
    <property type="entry name" value="WD40/YVTN_repeat-like_dom_sf"/>
</dbReference>
<organism evidence="1 2">
    <name type="scientific">Dongia sedimenti</name>
    <dbReference type="NCBI Taxonomy" id="3064282"/>
    <lineage>
        <taxon>Bacteria</taxon>
        <taxon>Pseudomonadati</taxon>
        <taxon>Pseudomonadota</taxon>
        <taxon>Alphaproteobacteria</taxon>
        <taxon>Rhodospirillales</taxon>
        <taxon>Dongiaceae</taxon>
        <taxon>Dongia</taxon>
    </lineage>
</organism>
<protein>
    <recommendedName>
        <fullName evidence="3">Exo-alpha-sialidase</fullName>
    </recommendedName>
</protein>
<evidence type="ECO:0008006" key="3">
    <source>
        <dbReference type="Google" id="ProtNLM"/>
    </source>
</evidence>